<sequence length="213" mass="23674">MIRPASQRRLRIIGLIVTAAAIPLSFVAAPYPNELVLQHIPTAVGIGLLTVAVVRYHPSRSSYICCLTFLWLHIIGARWIYSFVPYDDAVKMITGHTISETFGWQRNHYDRLVHFASGALGMAPISHLLQSWCRIAPAAAAILAMACVLAIGAAYEILEWQIAMLFSPEMAESYNGQQGDIWDAQKDLALAWLGAVVVIPMIYRWNPTAQDLR</sequence>
<gene>
    <name evidence="2" type="primary">yjdF</name>
    <name evidence="2" type="ORF">Mal33_33180</name>
</gene>
<proteinExistence type="predicted"/>
<feature type="transmembrane region" description="Helical" evidence="1">
    <location>
        <begin position="63"/>
        <end position="81"/>
    </location>
</feature>
<protein>
    <submittedName>
        <fullName evidence="2">Inner membrane protein YjdF</fullName>
    </submittedName>
</protein>
<organism evidence="2 3">
    <name type="scientific">Rosistilla oblonga</name>
    <dbReference type="NCBI Taxonomy" id="2527990"/>
    <lineage>
        <taxon>Bacteria</taxon>
        <taxon>Pseudomonadati</taxon>
        <taxon>Planctomycetota</taxon>
        <taxon>Planctomycetia</taxon>
        <taxon>Pirellulales</taxon>
        <taxon>Pirellulaceae</taxon>
        <taxon>Rosistilla</taxon>
    </lineage>
</organism>
<accession>A0A518IW42</accession>
<evidence type="ECO:0000313" key="3">
    <source>
        <dbReference type="Proteomes" id="UP000316770"/>
    </source>
</evidence>
<name>A0A518IW42_9BACT</name>
<dbReference type="Pfam" id="PF09997">
    <property type="entry name" value="DUF2238"/>
    <property type="match status" value="1"/>
</dbReference>
<dbReference type="EMBL" id="CP036318">
    <property type="protein sequence ID" value="QDV57314.1"/>
    <property type="molecule type" value="Genomic_DNA"/>
</dbReference>
<reference evidence="2 3" key="1">
    <citation type="submission" date="2019-02" db="EMBL/GenBank/DDBJ databases">
        <title>Deep-cultivation of Planctomycetes and their phenomic and genomic characterization uncovers novel biology.</title>
        <authorList>
            <person name="Wiegand S."/>
            <person name="Jogler M."/>
            <person name="Boedeker C."/>
            <person name="Pinto D."/>
            <person name="Vollmers J."/>
            <person name="Rivas-Marin E."/>
            <person name="Kohn T."/>
            <person name="Peeters S.H."/>
            <person name="Heuer A."/>
            <person name="Rast P."/>
            <person name="Oberbeckmann S."/>
            <person name="Bunk B."/>
            <person name="Jeske O."/>
            <person name="Meyerdierks A."/>
            <person name="Storesund J.E."/>
            <person name="Kallscheuer N."/>
            <person name="Luecker S."/>
            <person name="Lage O.M."/>
            <person name="Pohl T."/>
            <person name="Merkel B.J."/>
            <person name="Hornburger P."/>
            <person name="Mueller R.-W."/>
            <person name="Bruemmer F."/>
            <person name="Labrenz M."/>
            <person name="Spormann A.M."/>
            <person name="Op den Camp H."/>
            <person name="Overmann J."/>
            <person name="Amann R."/>
            <person name="Jetten M.S.M."/>
            <person name="Mascher T."/>
            <person name="Medema M.H."/>
            <person name="Devos D.P."/>
            <person name="Kaster A.-K."/>
            <person name="Ovreas L."/>
            <person name="Rohde M."/>
            <person name="Galperin M.Y."/>
            <person name="Jogler C."/>
        </authorList>
    </citation>
    <scope>NUCLEOTIDE SEQUENCE [LARGE SCALE GENOMIC DNA]</scope>
    <source>
        <strain evidence="2 3">Mal33</strain>
    </source>
</reference>
<dbReference type="InterPro" id="IPR014509">
    <property type="entry name" value="YjdF-like"/>
</dbReference>
<dbReference type="AlphaFoldDB" id="A0A518IW42"/>
<feature type="transmembrane region" description="Helical" evidence="1">
    <location>
        <begin position="12"/>
        <end position="31"/>
    </location>
</feature>
<keyword evidence="1" id="KW-0472">Membrane</keyword>
<evidence type="ECO:0000313" key="2">
    <source>
        <dbReference type="EMBL" id="QDV57314.1"/>
    </source>
</evidence>
<dbReference type="PIRSF" id="PIRSF020606">
    <property type="entry name" value="UCP020606"/>
    <property type="match status" value="1"/>
</dbReference>
<keyword evidence="3" id="KW-1185">Reference proteome</keyword>
<keyword evidence="1" id="KW-1133">Transmembrane helix</keyword>
<feature type="transmembrane region" description="Helical" evidence="1">
    <location>
        <begin position="37"/>
        <end position="56"/>
    </location>
</feature>
<dbReference type="Proteomes" id="UP000316770">
    <property type="component" value="Chromosome"/>
</dbReference>
<dbReference type="RefSeq" id="WP_145286597.1">
    <property type="nucleotide sequence ID" value="NZ_CP036318.1"/>
</dbReference>
<dbReference type="InterPro" id="IPR058534">
    <property type="entry name" value="YjdF"/>
</dbReference>
<evidence type="ECO:0000256" key="1">
    <source>
        <dbReference type="SAM" id="Phobius"/>
    </source>
</evidence>
<feature type="transmembrane region" description="Helical" evidence="1">
    <location>
        <begin position="136"/>
        <end position="158"/>
    </location>
</feature>
<keyword evidence="1" id="KW-0812">Transmembrane</keyword>
<feature type="transmembrane region" description="Helical" evidence="1">
    <location>
        <begin position="112"/>
        <end position="129"/>
    </location>
</feature>
<feature type="transmembrane region" description="Helical" evidence="1">
    <location>
        <begin position="188"/>
        <end position="205"/>
    </location>
</feature>